<dbReference type="RefSeq" id="WP_130039319.1">
    <property type="nucleotide sequence ID" value="NZ_JACCEV010000002.1"/>
</dbReference>
<dbReference type="PANTHER" id="PTHR38690:SF1">
    <property type="entry name" value="PROTEASE"/>
    <property type="match status" value="1"/>
</dbReference>
<reference evidence="4 5" key="1">
    <citation type="submission" date="2020-07" db="EMBL/GenBank/DDBJ databases">
        <title>Taxonomic revisions and descriptions of new bacterial species based on genomic comparisons in the high-G+C-content subgroup of the family Alcaligenaceae.</title>
        <authorList>
            <person name="Szabo A."/>
            <person name="Felfoldi T."/>
        </authorList>
    </citation>
    <scope>NUCLEOTIDE SEQUENCE [LARGE SCALE GENOMIC DNA]</scope>
    <source>
        <strain evidence="4 5">DSM 25667</strain>
    </source>
</reference>
<dbReference type="Proteomes" id="UP000554144">
    <property type="component" value="Unassembled WGS sequence"/>
</dbReference>
<feature type="region of interest" description="Disordered" evidence="1">
    <location>
        <begin position="1192"/>
        <end position="1220"/>
    </location>
</feature>
<feature type="domain" description="YhdP central" evidence="3">
    <location>
        <begin position="14"/>
        <end position="294"/>
    </location>
</feature>
<evidence type="ECO:0000313" key="4">
    <source>
        <dbReference type="EMBL" id="NYT85758.1"/>
    </source>
</evidence>
<keyword evidence="2" id="KW-0812">Transmembrane</keyword>
<evidence type="ECO:0000259" key="3">
    <source>
        <dbReference type="Pfam" id="PF13116"/>
    </source>
</evidence>
<dbReference type="AlphaFoldDB" id="A0A853GRP7"/>
<dbReference type="OrthoDB" id="8521382at2"/>
<proteinExistence type="predicted"/>
<dbReference type="PANTHER" id="PTHR38690">
    <property type="entry name" value="PROTEASE-RELATED"/>
    <property type="match status" value="1"/>
</dbReference>
<protein>
    <submittedName>
        <fullName evidence="4">TIGR02099 family protein</fullName>
    </submittedName>
</protein>
<dbReference type="Pfam" id="PF13116">
    <property type="entry name" value="YhdP"/>
    <property type="match status" value="2"/>
</dbReference>
<name>A0A853GRP7_9BURK</name>
<feature type="transmembrane region" description="Helical" evidence="2">
    <location>
        <begin position="12"/>
        <end position="34"/>
    </location>
</feature>
<keyword evidence="2" id="KW-0472">Membrane</keyword>
<comment type="caution">
    <text evidence="4">The sequence shown here is derived from an EMBL/GenBank/DDBJ whole genome shotgun (WGS) entry which is preliminary data.</text>
</comment>
<accession>A0A853GRP7</accession>
<dbReference type="InterPro" id="IPR025263">
    <property type="entry name" value="YhdP_central"/>
</dbReference>
<evidence type="ECO:0000256" key="1">
    <source>
        <dbReference type="SAM" id="MobiDB-lite"/>
    </source>
</evidence>
<sequence>MLQFSTLIFKLVGKIALIAYFVLGLLFLGARYWVFPNINEWRPQIERHLSVALNSDVSLGAIAVDWKGPNPKLQALDVKLQDEQGRSLLAVPEIQATISWRSLLGGDLQLVMLEASGLDLTLRRGLDDQVWVMGRSFSLGGPRPSSEDTGTAADWLLGQRDIMLRSATLRWIDETRNAPPLVLKRVALRLSNRHDDHRFMLQADIPEALGKTLDLRGEFLHTPTNESEPLDLNEGRGQLYAHVENMQPLGWAPWIDMPRSLKSGRLSVRSWLKFQSGDIESLTSDVTVMDGYWESTRYGVKAQAVRLFMSGPWRDYTRLLNQYDAAPQSPAKEGATLQGVAYRLLAQKLEIQAPNTFERAIRLEHLVSRGAVQRPDTGWRVDASQLDLSGPDMAARLQGHWRQHGVDTSGFIDLQGSITRLAIPAIKHYLPASVNPDAREWMERGLLAGQVNDASLVLRGDLDDFPFNDTADEGVFNIAGQYSGAIIDYLPANKKSPGWPRLVDMQGKVSLDRADLRLSADQAVMWPTPQQSIQLHDVQARIPNLEKNSVLSITGQTQADGNTYLALMTHTPLGGMLDEQFNETRATGVWSVPLALTIPLMHSRDTTVKGAIHFSEGDLRLTPEMPVFSKVTGTLEFSDTGFSTSDLKSEFLGGPVAISGGVGGALKGLRLQGTAQASAIREYTGLEGLKRLTGHMVYRAGLHQGKGKDRAFVLDIESDLVGLAMDFPPPLKKTTSKRLPLRISWQRHGDGKSMALGLALGTELQAKLLHRDNARDGAYFHAAALGVNKKAVLPKSGFALDLSYPVVDIDAWTDLVNEFSNTLPGADKARSQPLLPAIQTLRLQADKVLVKGVMLDTFTFAAHRPEPQQWRADISSSQTAGTLFWHEANGRVAGRIDANFDRLSLGSEQEGESSHQSADEFQIDDELDIPGVNLHVRKFRLYGRDVGELSLVGVNQARGDLWKLESLRLKSPSAELSGSGLWRLQGPNRGLTLDAEVQITNLGEYLDQIGQKDVMKAGEGTVKGKLEWHNMPWHFSRADLNGQIEFSLRKGRFSSLNSYSARLLELLSLQSVKRLARLDFNPAGLTREGFPYDDLRGTVSINNGLMSTSDYRVIGPVGTIVIGGNIDLVNELLDLQAVVIPSLDISGAAVAAGIAINPIVGVGAFLTQWLLQVPLAKAMTVQYQISGKWDDPKIKELEGPEPDAGARPATPEQPEPVIEH</sequence>
<dbReference type="InterPro" id="IPR011836">
    <property type="entry name" value="YhdP"/>
</dbReference>
<dbReference type="EMBL" id="JACCEV010000002">
    <property type="protein sequence ID" value="NYT85758.1"/>
    <property type="molecule type" value="Genomic_DNA"/>
</dbReference>
<dbReference type="NCBIfam" id="TIGR02099">
    <property type="entry name" value="YhdP family protein"/>
    <property type="match status" value="1"/>
</dbReference>
<keyword evidence="5" id="KW-1185">Reference proteome</keyword>
<evidence type="ECO:0000313" key="5">
    <source>
        <dbReference type="Proteomes" id="UP000554144"/>
    </source>
</evidence>
<evidence type="ECO:0000256" key="2">
    <source>
        <dbReference type="SAM" id="Phobius"/>
    </source>
</evidence>
<keyword evidence="2" id="KW-1133">Transmembrane helix</keyword>
<organism evidence="4 5">
    <name type="scientific">Pollutimonas harenae</name>
    <dbReference type="NCBI Taxonomy" id="657015"/>
    <lineage>
        <taxon>Bacteria</taxon>
        <taxon>Pseudomonadati</taxon>
        <taxon>Pseudomonadota</taxon>
        <taxon>Betaproteobacteria</taxon>
        <taxon>Burkholderiales</taxon>
        <taxon>Alcaligenaceae</taxon>
        <taxon>Pollutimonas</taxon>
    </lineage>
</organism>
<gene>
    <name evidence="4" type="ORF">H0A62_09100</name>
</gene>
<feature type="domain" description="YhdP central" evidence="3">
    <location>
        <begin position="338"/>
        <end position="1194"/>
    </location>
</feature>